<dbReference type="OrthoDB" id="9788724at2"/>
<proteinExistence type="predicted"/>
<feature type="transmembrane region" description="Helical" evidence="1">
    <location>
        <begin position="133"/>
        <end position="152"/>
    </location>
</feature>
<evidence type="ECO:0000313" key="2">
    <source>
        <dbReference type="EMBL" id="AOW21466.1"/>
    </source>
</evidence>
<feature type="transmembrane region" description="Helical" evidence="1">
    <location>
        <begin position="252"/>
        <end position="271"/>
    </location>
</feature>
<feature type="transmembrane region" description="Helical" evidence="1">
    <location>
        <begin position="190"/>
        <end position="211"/>
    </location>
</feature>
<dbReference type="AlphaFoldDB" id="A0A1D8PAB8"/>
<protein>
    <submittedName>
        <fullName evidence="2">Uncharacterized protein</fullName>
    </submittedName>
</protein>
<reference evidence="2 3" key="1">
    <citation type="submission" date="2016-10" db="EMBL/GenBank/DDBJ databases">
        <title>Lutibacter sp. LPB0138, isolated from marine gastropod.</title>
        <authorList>
            <person name="Kim E."/>
            <person name="Yi H."/>
        </authorList>
    </citation>
    <scope>NUCLEOTIDE SEQUENCE [LARGE SCALE GENOMIC DNA]</scope>
    <source>
        <strain evidence="2 3">LPB0138</strain>
    </source>
</reference>
<dbReference type="RefSeq" id="WP_070237626.1">
    <property type="nucleotide sequence ID" value="NZ_CP017478.1"/>
</dbReference>
<feature type="transmembrane region" description="Helical" evidence="1">
    <location>
        <begin position="291"/>
        <end position="310"/>
    </location>
</feature>
<sequence>MTKRLVALDVLRGLTIALMILVNNPGSWSFVYPPLRHSEWNGCTPTDLVFPFFLFIVGVSMWYSLKKYGTGLTKNGLLKVLKRFVVIFILGLFLNAFPNFEFENLRIYGVLQRIAIAYAIGAILCMLFNYKQLLVVFGVLLLGYWVLIHFGGTADPYSLSSNIVRRVDLLLFGENHIYGGYGIAFDPEGLLSSIPSVGTVLVGYFTGRWIEKSKTVKIAIKKLLIYGIIGIVLGLLWNTVFPINKPIWSSSYVLYTGGLAMLFLALLLWIIDVKGLKTWAQPFIHYGMNPLFIYVFSGLYISAIAGLVKITTSSGEQISGYTYLYKEIFTPVFGNMNGSLFFALFHVILFWIVAFILYKRKIFIKI</sequence>
<dbReference type="KEGG" id="lul:LPB138_12595"/>
<dbReference type="Proteomes" id="UP000176050">
    <property type="component" value="Chromosome"/>
</dbReference>
<gene>
    <name evidence="2" type="ORF">LPB138_12595</name>
</gene>
<keyword evidence="1" id="KW-1133">Transmembrane helix</keyword>
<feature type="transmembrane region" description="Helical" evidence="1">
    <location>
        <begin position="7"/>
        <end position="28"/>
    </location>
</feature>
<keyword evidence="1" id="KW-0812">Transmembrane</keyword>
<feature type="transmembrane region" description="Helical" evidence="1">
    <location>
        <begin position="48"/>
        <end position="65"/>
    </location>
</feature>
<name>A0A1D8PAB8_9FLAO</name>
<keyword evidence="1" id="KW-0472">Membrane</keyword>
<evidence type="ECO:0000313" key="3">
    <source>
        <dbReference type="Proteomes" id="UP000176050"/>
    </source>
</evidence>
<evidence type="ECO:0000256" key="1">
    <source>
        <dbReference type="SAM" id="Phobius"/>
    </source>
</evidence>
<dbReference type="EMBL" id="CP017478">
    <property type="protein sequence ID" value="AOW21466.1"/>
    <property type="molecule type" value="Genomic_DNA"/>
</dbReference>
<feature type="transmembrane region" description="Helical" evidence="1">
    <location>
        <begin position="339"/>
        <end position="358"/>
    </location>
</feature>
<dbReference type="PANTHER" id="PTHR31061">
    <property type="entry name" value="LD22376P"/>
    <property type="match status" value="1"/>
</dbReference>
<feature type="transmembrane region" description="Helical" evidence="1">
    <location>
        <begin position="77"/>
        <end position="98"/>
    </location>
</feature>
<dbReference type="PANTHER" id="PTHR31061:SF24">
    <property type="entry name" value="LD22376P"/>
    <property type="match status" value="1"/>
</dbReference>
<keyword evidence="3" id="KW-1185">Reference proteome</keyword>
<accession>A0A1D8PAB8</accession>
<feature type="transmembrane region" description="Helical" evidence="1">
    <location>
        <begin position="110"/>
        <end position="128"/>
    </location>
</feature>
<organism evidence="2 3">
    <name type="scientific">Urechidicola croceus</name>
    <dbReference type="NCBI Taxonomy" id="1850246"/>
    <lineage>
        <taxon>Bacteria</taxon>
        <taxon>Pseudomonadati</taxon>
        <taxon>Bacteroidota</taxon>
        <taxon>Flavobacteriia</taxon>
        <taxon>Flavobacteriales</taxon>
        <taxon>Flavobacteriaceae</taxon>
        <taxon>Urechidicola</taxon>
    </lineage>
</organism>
<dbReference type="STRING" id="1850246.LPB138_12595"/>
<feature type="transmembrane region" description="Helical" evidence="1">
    <location>
        <begin position="223"/>
        <end position="240"/>
    </location>
</feature>